<name>A0A1D7U5A1_9HYPH</name>
<evidence type="ECO:0000313" key="2">
    <source>
        <dbReference type="Proteomes" id="UP000094969"/>
    </source>
</evidence>
<gene>
    <name evidence="1" type="ORF">BHK69_20725</name>
</gene>
<proteinExistence type="predicted"/>
<dbReference type="AlphaFoldDB" id="A0A1D7U5A1"/>
<dbReference type="EMBL" id="CP017147">
    <property type="protein sequence ID" value="AOO82541.1"/>
    <property type="molecule type" value="Genomic_DNA"/>
</dbReference>
<dbReference type="STRING" id="1526658.BHK69_20725"/>
<sequence>MEAVVFFEFASEASGIRSGLLDRIGPIALSGDGRLNFVGTERDERGRPVSEVIALGFKSAETAQAVMLRWRGDPAFPAGVKTRLMRIEPIWSIEPLAMMFP</sequence>
<accession>A0A1D7U5A1</accession>
<organism evidence="1 2">
    <name type="scientific">Bosea vaviloviae</name>
    <dbReference type="NCBI Taxonomy" id="1526658"/>
    <lineage>
        <taxon>Bacteria</taxon>
        <taxon>Pseudomonadati</taxon>
        <taxon>Pseudomonadota</taxon>
        <taxon>Alphaproteobacteria</taxon>
        <taxon>Hyphomicrobiales</taxon>
        <taxon>Boseaceae</taxon>
        <taxon>Bosea</taxon>
    </lineage>
</organism>
<evidence type="ECO:0000313" key="1">
    <source>
        <dbReference type="EMBL" id="AOO82541.1"/>
    </source>
</evidence>
<protein>
    <recommendedName>
        <fullName evidence="3">YCII-related domain-containing protein</fullName>
    </recommendedName>
</protein>
<dbReference type="RefSeq" id="WP_069691748.1">
    <property type="nucleotide sequence ID" value="NZ_CP017147.1"/>
</dbReference>
<dbReference type="Proteomes" id="UP000094969">
    <property type="component" value="Chromosome"/>
</dbReference>
<reference evidence="1 2" key="1">
    <citation type="journal article" date="2015" name="Antonie Van Leeuwenhoek">
        <title>Bosea vaviloviae sp. nov., a new species of slow-growing rhizobia isolated from nodules of the relict species Vavilovia formosa (Stev.) Fed.</title>
        <authorList>
            <person name="Safronova V.I."/>
            <person name="Kuznetsova I.G."/>
            <person name="Sazanova A.L."/>
            <person name="Kimeklis A.K."/>
            <person name="Belimov A.A."/>
            <person name="Andronov E.E."/>
            <person name="Pinaev A.G."/>
            <person name="Chizhevskaya E.P."/>
            <person name="Pukhaev A.R."/>
            <person name="Popov K.P."/>
            <person name="Willems A."/>
            <person name="Tikhonovich I.A."/>
        </authorList>
    </citation>
    <scope>NUCLEOTIDE SEQUENCE [LARGE SCALE GENOMIC DNA]</scope>
    <source>
        <strain evidence="1 2">Vaf18</strain>
    </source>
</reference>
<dbReference type="KEGG" id="bvv:BHK69_20725"/>
<dbReference type="OrthoDB" id="8162268at2"/>
<evidence type="ECO:0008006" key="3">
    <source>
        <dbReference type="Google" id="ProtNLM"/>
    </source>
</evidence>
<keyword evidence="2" id="KW-1185">Reference proteome</keyword>